<evidence type="ECO:0000259" key="8">
    <source>
        <dbReference type="Pfam" id="PF13721"/>
    </source>
</evidence>
<keyword evidence="1" id="KW-0813">Transport</keyword>
<evidence type="ECO:0000256" key="5">
    <source>
        <dbReference type="ARBA" id="ARBA00022989"/>
    </source>
</evidence>
<keyword evidence="6" id="KW-0811">Translocation</keyword>
<dbReference type="Pfam" id="PF21760">
    <property type="entry name" value="SecD_1st"/>
    <property type="match status" value="1"/>
</dbReference>
<keyword evidence="2" id="KW-1003">Cell membrane</keyword>
<protein>
    <submittedName>
        <fullName evidence="10">Protein translocase subunit SecD</fullName>
    </submittedName>
</protein>
<keyword evidence="7" id="KW-0472">Membrane</keyword>
<feature type="domain" description="SecD export protein N-terminal TM" evidence="8">
    <location>
        <begin position="1"/>
        <end position="70"/>
    </location>
</feature>
<evidence type="ECO:0000256" key="7">
    <source>
        <dbReference type="ARBA" id="ARBA00023136"/>
    </source>
</evidence>
<evidence type="ECO:0000256" key="1">
    <source>
        <dbReference type="ARBA" id="ARBA00022448"/>
    </source>
</evidence>
<dbReference type="InterPro" id="IPR022646">
    <property type="entry name" value="SecD/SecF_CS"/>
</dbReference>
<evidence type="ECO:0000313" key="11">
    <source>
        <dbReference type="Proteomes" id="UP000326112"/>
    </source>
</evidence>
<evidence type="ECO:0000256" key="2">
    <source>
        <dbReference type="ARBA" id="ARBA00022475"/>
    </source>
</evidence>
<keyword evidence="5" id="KW-1133">Transmembrane helix</keyword>
<evidence type="ECO:0000259" key="9">
    <source>
        <dbReference type="Pfam" id="PF21760"/>
    </source>
</evidence>
<dbReference type="Pfam" id="PF13721">
    <property type="entry name" value="SecD-TM1"/>
    <property type="match status" value="1"/>
</dbReference>
<dbReference type="Proteomes" id="UP000326112">
    <property type="component" value="Unassembled WGS sequence"/>
</dbReference>
<evidence type="ECO:0000256" key="4">
    <source>
        <dbReference type="ARBA" id="ARBA00022927"/>
    </source>
</evidence>
<dbReference type="Gene3D" id="3.30.70.3220">
    <property type="match status" value="1"/>
</dbReference>
<sequence length="257" mass="27914">ITGASTALQVNQADLDRTSKALTDAGIQVKAATLAADGKGGLLRLAKQEDQLPAKDVVRKAMGDDYVVALNLAQTTPKWLRSIGAHPMKLGLDLSGGVHFLLEVDMDKALDARLKVYEGDVKSLLRKEKLRYRSLPQLNGAIQLGFADEASREQARALIRKSFTDFDIVPADLNGQAVLRLAMTPAKLAEIREYSIKQNLTTVRNRVNELGVAEPIVQRQGANRIVVELPGVQDTAEAKRILGKTANLEFRLAADPG</sequence>
<proteinExistence type="predicted"/>
<name>A0A5N7KT69_9PSED</name>
<accession>A0A5N7KT69</accession>
<feature type="non-terminal residue" evidence="10">
    <location>
        <position position="1"/>
    </location>
</feature>
<feature type="domain" description="Protein translocase subunit SecDF P1" evidence="9">
    <location>
        <begin position="196"/>
        <end position="254"/>
    </location>
</feature>
<organism evidence="10 11">
    <name type="scientific">Pseudomonas kitaguniensis</name>
    <dbReference type="NCBI Taxonomy" id="2607908"/>
    <lineage>
        <taxon>Bacteria</taxon>
        <taxon>Pseudomonadati</taxon>
        <taxon>Pseudomonadota</taxon>
        <taxon>Gammaproteobacteria</taxon>
        <taxon>Pseudomonadales</taxon>
        <taxon>Pseudomonadaceae</taxon>
        <taxon>Pseudomonas</taxon>
    </lineage>
</organism>
<reference evidence="10 11" key="2">
    <citation type="journal article" date="2023" name="Plant Pathol.">
        <title>Dismantling and reorganizing Pseudomonas marginalis sensu#lato.</title>
        <authorList>
            <person name="Sawada H."/>
            <person name="Fujikawa T."/>
            <person name="Satou M."/>
        </authorList>
    </citation>
    <scope>NUCLEOTIDE SEQUENCE [LARGE SCALE GENOMIC DNA]</scope>
    <source>
        <strain evidence="10 11">MAFF 212408</strain>
    </source>
</reference>
<dbReference type="PANTHER" id="PTHR30081:SF1">
    <property type="entry name" value="PROTEIN TRANSLOCASE SUBUNIT SECD"/>
    <property type="match status" value="1"/>
</dbReference>
<keyword evidence="3" id="KW-0812">Transmembrane</keyword>
<reference evidence="10 11" key="1">
    <citation type="journal article" date="2020" name="Int. J. Syst. Evol. Microbiol.">
        <title>Pseudomonas kitaguniensis sp. nov., a pathogen causing bacterial rot of Welsh onion in Japan.</title>
        <authorList>
            <person name="Sawada H."/>
            <person name="Fujikawa T."/>
            <person name="Nishiwaki Y."/>
            <person name="Horita H."/>
        </authorList>
    </citation>
    <scope>NUCLEOTIDE SEQUENCE [LARGE SCALE GENOMIC DNA]</scope>
    <source>
        <strain evidence="10 11">MAFF 212408</strain>
    </source>
</reference>
<comment type="caution">
    <text evidence="10">The sequence shown here is derived from an EMBL/GenBank/DDBJ whole genome shotgun (WGS) entry which is preliminary data.</text>
</comment>
<feature type="non-terminal residue" evidence="10">
    <location>
        <position position="257"/>
    </location>
</feature>
<dbReference type="Pfam" id="PF07549">
    <property type="entry name" value="Sec_GG"/>
    <property type="match status" value="1"/>
</dbReference>
<keyword evidence="11" id="KW-1185">Reference proteome</keyword>
<dbReference type="InterPro" id="IPR048631">
    <property type="entry name" value="SecD_1st"/>
</dbReference>
<dbReference type="EMBL" id="VUAZ01000234">
    <property type="protein sequence ID" value="MPR05389.1"/>
    <property type="molecule type" value="Genomic_DNA"/>
</dbReference>
<evidence type="ECO:0000256" key="6">
    <source>
        <dbReference type="ARBA" id="ARBA00023010"/>
    </source>
</evidence>
<keyword evidence="4" id="KW-0653">Protein transport</keyword>
<evidence type="ECO:0000256" key="3">
    <source>
        <dbReference type="ARBA" id="ARBA00022692"/>
    </source>
</evidence>
<evidence type="ECO:0000313" key="10">
    <source>
        <dbReference type="EMBL" id="MPR05389.1"/>
    </source>
</evidence>
<dbReference type="InterPro" id="IPR027398">
    <property type="entry name" value="SecD-TM"/>
</dbReference>
<dbReference type="PANTHER" id="PTHR30081">
    <property type="entry name" value="PROTEIN-EXPORT MEMBRANE PROTEIN SEC"/>
    <property type="match status" value="1"/>
</dbReference>
<gene>
    <name evidence="10" type="primary">secD</name>
    <name evidence="10" type="ORF">F0169_26945</name>
</gene>
<dbReference type="InterPro" id="IPR022813">
    <property type="entry name" value="SecD/SecF_arch_bac"/>
</dbReference>